<name>A0A1I4E292_9HYPH</name>
<accession>A0A1I4E292</accession>
<sequence length="52" mass="6038">MHMSHPVEAGWRVVEVWRSREDAARFLAAHIAPNLRDGIRPKLSFQPLHGFF</sequence>
<evidence type="ECO:0000313" key="2">
    <source>
        <dbReference type="Proteomes" id="UP000323300"/>
    </source>
</evidence>
<protein>
    <recommendedName>
        <fullName evidence="3">Antibiotic biosynthesis monooxygenase</fullName>
    </recommendedName>
</protein>
<dbReference type="EMBL" id="FOSL01000022">
    <property type="protein sequence ID" value="SFK99978.1"/>
    <property type="molecule type" value="Genomic_DNA"/>
</dbReference>
<evidence type="ECO:0000313" key="1">
    <source>
        <dbReference type="EMBL" id="SFK99978.1"/>
    </source>
</evidence>
<gene>
    <name evidence="1" type="ORF">SAMN04488498_12215</name>
</gene>
<keyword evidence="2" id="KW-1185">Reference proteome</keyword>
<evidence type="ECO:0008006" key="3">
    <source>
        <dbReference type="Google" id="ProtNLM"/>
    </source>
</evidence>
<dbReference type="Proteomes" id="UP000323300">
    <property type="component" value="Unassembled WGS sequence"/>
</dbReference>
<reference evidence="1 2" key="1">
    <citation type="submission" date="2016-10" db="EMBL/GenBank/DDBJ databases">
        <authorList>
            <person name="Varghese N."/>
            <person name="Submissions S."/>
        </authorList>
    </citation>
    <scope>NUCLEOTIDE SEQUENCE [LARGE SCALE GENOMIC DNA]</scope>
    <source>
        <strain evidence="1 2">DSM 21822</strain>
    </source>
</reference>
<dbReference type="AlphaFoldDB" id="A0A1I4E292"/>
<proteinExistence type="predicted"/>
<organism evidence="1 2">
    <name type="scientific">Neomesorhizobium albiziae</name>
    <dbReference type="NCBI Taxonomy" id="335020"/>
    <lineage>
        <taxon>Bacteria</taxon>
        <taxon>Pseudomonadati</taxon>
        <taxon>Pseudomonadota</taxon>
        <taxon>Alphaproteobacteria</taxon>
        <taxon>Hyphomicrobiales</taxon>
        <taxon>Phyllobacteriaceae</taxon>
        <taxon>Neomesorhizobium</taxon>
    </lineage>
</organism>